<evidence type="ECO:0000313" key="12">
    <source>
        <dbReference type="EMBL" id="GAV54939.1"/>
    </source>
</evidence>
<dbReference type="NCBIfam" id="NF003704">
    <property type="entry name" value="PRK05321.1"/>
    <property type="match status" value="1"/>
</dbReference>
<evidence type="ECO:0000256" key="9">
    <source>
        <dbReference type="RuleBase" id="RU003838"/>
    </source>
</evidence>
<evidence type="ECO:0000256" key="4">
    <source>
        <dbReference type="ARBA" id="ARBA00022553"/>
    </source>
</evidence>
<dbReference type="HAMAP" id="MF_00570">
    <property type="entry name" value="NAPRTase"/>
    <property type="match status" value="1"/>
</dbReference>
<dbReference type="InterPro" id="IPR007229">
    <property type="entry name" value="Nic_PRibTrfase-Fam"/>
</dbReference>
<dbReference type="AlphaFoldDB" id="A0A1Q3AGQ3"/>
<dbReference type="PANTHER" id="PTHR11098:SF1">
    <property type="entry name" value="NICOTINATE PHOSPHORIBOSYLTRANSFERASE"/>
    <property type="match status" value="1"/>
</dbReference>
<keyword evidence="6 9" id="KW-0662">Pyridine nucleotide biosynthesis</keyword>
<comment type="similarity">
    <text evidence="2 9">Belongs to the NAPRTase family.</text>
</comment>
<comment type="catalytic activity">
    <reaction evidence="8 9">
        <text>5-phospho-alpha-D-ribose 1-diphosphate + nicotinate + ATP + H2O = nicotinate beta-D-ribonucleotide + ADP + phosphate + diphosphate</text>
        <dbReference type="Rhea" id="RHEA:36163"/>
        <dbReference type="ChEBI" id="CHEBI:15377"/>
        <dbReference type="ChEBI" id="CHEBI:30616"/>
        <dbReference type="ChEBI" id="CHEBI:32544"/>
        <dbReference type="ChEBI" id="CHEBI:33019"/>
        <dbReference type="ChEBI" id="CHEBI:43474"/>
        <dbReference type="ChEBI" id="CHEBI:57502"/>
        <dbReference type="ChEBI" id="CHEBI:58017"/>
        <dbReference type="ChEBI" id="CHEBI:456216"/>
        <dbReference type="EC" id="6.3.4.21"/>
    </reaction>
</comment>
<evidence type="ECO:0000256" key="3">
    <source>
        <dbReference type="ARBA" id="ARBA00013236"/>
    </source>
</evidence>
<comment type="PTM">
    <text evidence="9">Transiently phosphorylated on a His residue during the reaction cycle. Phosphorylation strongly increases the affinity for substrates and increases the rate of nicotinate D-ribonucleotide production. Dephosphorylation regenerates the low-affinity form of the enzyme, leading to product release.</text>
</comment>
<dbReference type="SUPFAM" id="SSF51690">
    <property type="entry name" value="Nicotinate/Quinolinate PRTase C-terminal domain-like"/>
    <property type="match status" value="1"/>
</dbReference>
<dbReference type="Gene3D" id="3.20.140.10">
    <property type="entry name" value="nicotinate phosphoribosyltransferase"/>
    <property type="match status" value="1"/>
</dbReference>
<evidence type="ECO:0000256" key="2">
    <source>
        <dbReference type="ARBA" id="ARBA00010897"/>
    </source>
</evidence>
<dbReference type="PANTHER" id="PTHR11098">
    <property type="entry name" value="NICOTINATE PHOSPHORIBOSYLTRANSFERASE"/>
    <property type="match status" value="1"/>
</dbReference>
<evidence type="ECO:0000256" key="5">
    <source>
        <dbReference type="ARBA" id="ARBA00022598"/>
    </source>
</evidence>
<dbReference type="GO" id="GO:0005829">
    <property type="term" value="C:cytosol"/>
    <property type="evidence" value="ECO:0007669"/>
    <property type="project" value="TreeGrafter"/>
</dbReference>
<evidence type="ECO:0000259" key="11">
    <source>
        <dbReference type="Pfam" id="PF17767"/>
    </source>
</evidence>
<dbReference type="InterPro" id="IPR040727">
    <property type="entry name" value="NAPRTase_N"/>
</dbReference>
<dbReference type="Proteomes" id="UP000187013">
    <property type="component" value="Unassembled WGS sequence"/>
</dbReference>
<dbReference type="Pfam" id="PF17767">
    <property type="entry name" value="NAPRTase_N"/>
    <property type="match status" value="1"/>
</dbReference>
<organism evidence="12 13">
    <name type="scientific">Zygosaccharomyces rouxii</name>
    <dbReference type="NCBI Taxonomy" id="4956"/>
    <lineage>
        <taxon>Eukaryota</taxon>
        <taxon>Fungi</taxon>
        <taxon>Dikarya</taxon>
        <taxon>Ascomycota</taxon>
        <taxon>Saccharomycotina</taxon>
        <taxon>Saccharomycetes</taxon>
        <taxon>Saccharomycetales</taxon>
        <taxon>Saccharomycetaceae</taxon>
        <taxon>Zygosaccharomyces</taxon>
    </lineage>
</organism>
<feature type="domain" description="Nicotinate phosphoribosyltransferase N-terminal" evidence="11">
    <location>
        <begin position="10"/>
        <end position="138"/>
    </location>
</feature>
<dbReference type="InterPro" id="IPR006406">
    <property type="entry name" value="Nic_PRibTrfase"/>
</dbReference>
<keyword evidence="7" id="KW-0808">Transferase</keyword>
<keyword evidence="5 9" id="KW-0436">Ligase</keyword>
<dbReference type="OrthoDB" id="193380at2759"/>
<evidence type="ECO:0000313" key="13">
    <source>
        <dbReference type="Proteomes" id="UP000187013"/>
    </source>
</evidence>
<dbReference type="InterPro" id="IPR041525">
    <property type="entry name" value="N/Namide_PRibTrfase"/>
</dbReference>
<sequence length="428" mass="49071">MSSPAIVSLLDTDLYKLTMHAAVFSNFPEANVVYKYTNRSSQFLFNQNAIDWIREQLELMENLRFTEDEISYLKKTVPYLPQDYLDFLRGFQLKPKDQVIFKSESSSDDSERFSLDLLVKGKWCETILYEIPILSIVSEAYFKFVDMDWDYTGQLKQAKDKADELFQNQIAFSEFGTRRRRSSKAQDIVMQGILQSIEESPEERNKLFLGTSNVMFAKKYGVKPVGTVAHEWVMGIAAITDDYLHANKNSMDYWVNTFGPENAGLALTDTFGSDNFLESFKPPYSDYYIGVRQDSGDPIQYAEKISKHYHEKLKLPKFSKSICFSDSLNIKKVLNYADASLKIGLKPTFGIGTNFTNDFRRKSDPTVKSEPLNIVIKLMEVNGNHAVKISDNLGKNMGDPAVVKRVKKELGYVEHHWEGGDEAHRWSK</sequence>
<dbReference type="GO" id="GO:0004516">
    <property type="term" value="F:nicotinate phosphoribosyltransferase activity"/>
    <property type="evidence" value="ECO:0007669"/>
    <property type="project" value="UniProtKB-UniRule"/>
</dbReference>
<reference evidence="12 13" key="1">
    <citation type="submission" date="2016-08" db="EMBL/GenBank/DDBJ databases">
        <title>Draft genome sequence of allopolyploid Zygosaccharomyces rouxii.</title>
        <authorList>
            <person name="Watanabe J."/>
            <person name="Uehara K."/>
            <person name="Mogi Y."/>
            <person name="Tsukioka Y."/>
        </authorList>
    </citation>
    <scope>NUCLEOTIDE SEQUENCE [LARGE SCALE GENOMIC DNA]</scope>
    <source>
        <strain evidence="12 13">NBRC 110957</strain>
    </source>
</reference>
<name>A0A1Q3AGQ3_ZYGRO</name>
<comment type="caution">
    <text evidence="12">The sequence shown here is derived from an EMBL/GenBank/DDBJ whole genome shotgun (WGS) entry which is preliminary data.</text>
</comment>
<comment type="pathway">
    <text evidence="1 9">Cofactor biosynthesis; NAD(+) biosynthesis; nicotinate D-ribonucleotide from nicotinate: step 1/1.</text>
</comment>
<evidence type="ECO:0000256" key="7">
    <source>
        <dbReference type="ARBA" id="ARBA00022679"/>
    </source>
</evidence>
<evidence type="ECO:0000256" key="6">
    <source>
        <dbReference type="ARBA" id="ARBA00022642"/>
    </source>
</evidence>
<feature type="domain" description="Nicotinate/nicotinamide phosphoribosyltransferase" evidence="10">
    <location>
        <begin position="171"/>
        <end position="411"/>
    </location>
</feature>
<dbReference type="GO" id="GO:0016740">
    <property type="term" value="F:transferase activity"/>
    <property type="evidence" value="ECO:0007669"/>
    <property type="project" value="UniProtKB-KW"/>
</dbReference>
<dbReference type="PIRSF" id="PIRSF000484">
    <property type="entry name" value="NAPRT"/>
    <property type="match status" value="1"/>
</dbReference>
<dbReference type="EMBL" id="BDGX01000045">
    <property type="protein sequence ID" value="GAV54939.1"/>
    <property type="molecule type" value="Genomic_DNA"/>
</dbReference>
<evidence type="ECO:0000256" key="8">
    <source>
        <dbReference type="ARBA" id="ARBA00048668"/>
    </source>
</evidence>
<evidence type="ECO:0000256" key="1">
    <source>
        <dbReference type="ARBA" id="ARBA00004952"/>
    </source>
</evidence>
<keyword evidence="4" id="KW-0597">Phosphoprotein</keyword>
<dbReference type="SUPFAM" id="SSF54675">
    <property type="entry name" value="Nicotinate/Quinolinate PRTase N-terminal domain-like"/>
    <property type="match status" value="1"/>
</dbReference>
<dbReference type="UniPathway" id="UPA00253">
    <property type="reaction ID" value="UER00457"/>
</dbReference>
<proteinExistence type="inferred from homology"/>
<protein>
    <recommendedName>
        <fullName evidence="3 9">Nicotinate phosphoribosyltransferase</fullName>
        <ecNumber evidence="3 9">6.3.4.21</ecNumber>
    </recommendedName>
</protein>
<dbReference type="Pfam" id="PF04095">
    <property type="entry name" value="NAPRTase"/>
    <property type="match status" value="1"/>
</dbReference>
<dbReference type="NCBIfam" id="TIGR01514">
    <property type="entry name" value="NAPRTase"/>
    <property type="match status" value="1"/>
</dbReference>
<accession>A0A1Q3AGQ3</accession>
<dbReference type="GO" id="GO:0034355">
    <property type="term" value="P:NAD+ biosynthetic process via the salvage pathway"/>
    <property type="evidence" value="ECO:0007669"/>
    <property type="project" value="TreeGrafter"/>
</dbReference>
<gene>
    <name evidence="12" type="ORF">ZYGR_0AS02620</name>
</gene>
<dbReference type="EC" id="6.3.4.21" evidence="3 9"/>
<evidence type="ECO:0000259" key="10">
    <source>
        <dbReference type="Pfam" id="PF04095"/>
    </source>
</evidence>
<dbReference type="FunFam" id="3.20.140.10:FF:000009">
    <property type="entry name" value="Nicotinate phosphoribosyltransferase"/>
    <property type="match status" value="1"/>
</dbReference>
<dbReference type="InterPro" id="IPR036068">
    <property type="entry name" value="Nicotinate_pribotase-like_C"/>
</dbReference>
<comment type="function">
    <text evidence="9">Catalyzes the synthesis of beta-nicotinate D-ribonucleotide from nicotinate and 5-phospho-D-ribose 1-phosphate at the expense of ATP.</text>
</comment>